<gene>
    <name evidence="3" type="ORF">A3G33_04650</name>
</gene>
<proteinExistence type="predicted"/>
<dbReference type="InterPro" id="IPR028098">
    <property type="entry name" value="Glyco_trans_4-like_N"/>
</dbReference>
<evidence type="ECO:0008006" key="5">
    <source>
        <dbReference type="Google" id="ProtNLM"/>
    </source>
</evidence>
<evidence type="ECO:0000313" key="4">
    <source>
        <dbReference type="Proteomes" id="UP000178187"/>
    </source>
</evidence>
<dbReference type="Gene3D" id="3.40.50.2000">
    <property type="entry name" value="Glycogen Phosphorylase B"/>
    <property type="match status" value="2"/>
</dbReference>
<sequence length="389" mass="43118">MNVLHVIPSADIHLGGPVNVIKPMLAALISLGIRIALVATSPARGIDNCYPCEVKYPVYKFPSILGHQWGISPGCAKWLNEHVQDYDLVHIHSIFTFTTLATSHACQKRKVPYLIRPCGVLSYIGLHQKQFKKMLYMKLLERNNLNKASAIHCASASEAEAVSRWVPCRKVKIVPLGTAEPHLLASQATSPFESLKAGRKQPIVFMSRIAPGKGVELLIETADILRKRRSDFIFVICGSQNSLYERRLKKMIYDKGLLMYFKFLDFLDGPLKSRVLQDAVCFVLPSINESFGVSVIEAMACGAPVVISKQVGIAEQISASGAGLVVDCNPNEFANAVELLLVDPQKRLLFADRGKTLVSEKFRWEKVAPQIVDMYREILNEKGGKVTDA</sequence>
<dbReference type="PANTHER" id="PTHR45947:SF3">
    <property type="entry name" value="SULFOQUINOVOSYL TRANSFERASE SQD2"/>
    <property type="match status" value="1"/>
</dbReference>
<dbReference type="InterPro" id="IPR001296">
    <property type="entry name" value="Glyco_trans_1"/>
</dbReference>
<feature type="domain" description="Glycosyl transferase family 1" evidence="1">
    <location>
        <begin position="189"/>
        <end position="355"/>
    </location>
</feature>
<dbReference type="Pfam" id="PF13579">
    <property type="entry name" value="Glyco_trans_4_4"/>
    <property type="match status" value="1"/>
</dbReference>
<comment type="caution">
    <text evidence="3">The sequence shown here is derived from an EMBL/GenBank/DDBJ whole genome shotgun (WGS) entry which is preliminary data.</text>
</comment>
<dbReference type="AlphaFoldDB" id="A0A1G1KQM3"/>
<accession>A0A1G1KQM3</accession>
<dbReference type="SUPFAM" id="SSF53756">
    <property type="entry name" value="UDP-Glycosyltransferase/glycogen phosphorylase"/>
    <property type="match status" value="1"/>
</dbReference>
<protein>
    <recommendedName>
        <fullName evidence="5">Glycosyl transferase family 1 domain-containing protein</fullName>
    </recommendedName>
</protein>
<dbReference type="Pfam" id="PF00534">
    <property type="entry name" value="Glycos_transf_1"/>
    <property type="match status" value="1"/>
</dbReference>
<feature type="domain" description="Glycosyltransferase subfamily 4-like N-terminal" evidence="2">
    <location>
        <begin position="15"/>
        <end position="177"/>
    </location>
</feature>
<dbReference type="GO" id="GO:0016757">
    <property type="term" value="F:glycosyltransferase activity"/>
    <property type="evidence" value="ECO:0007669"/>
    <property type="project" value="InterPro"/>
</dbReference>
<evidence type="ECO:0000259" key="1">
    <source>
        <dbReference type="Pfam" id="PF00534"/>
    </source>
</evidence>
<name>A0A1G1KQM3_9BACT</name>
<dbReference type="EMBL" id="MHFR01000068">
    <property type="protein sequence ID" value="OGW95223.1"/>
    <property type="molecule type" value="Genomic_DNA"/>
</dbReference>
<organism evidence="3 4">
    <name type="scientific">Candidatus Danuiimicrobium aquiferis</name>
    <dbReference type="NCBI Taxonomy" id="1801832"/>
    <lineage>
        <taxon>Bacteria</taxon>
        <taxon>Pseudomonadati</taxon>
        <taxon>Candidatus Omnitrophota</taxon>
        <taxon>Candidatus Danuiimicrobium</taxon>
    </lineage>
</organism>
<dbReference type="Proteomes" id="UP000178187">
    <property type="component" value="Unassembled WGS sequence"/>
</dbReference>
<dbReference type="InterPro" id="IPR050194">
    <property type="entry name" value="Glycosyltransferase_grp1"/>
</dbReference>
<evidence type="ECO:0000259" key="2">
    <source>
        <dbReference type="Pfam" id="PF13579"/>
    </source>
</evidence>
<evidence type="ECO:0000313" key="3">
    <source>
        <dbReference type="EMBL" id="OGW95223.1"/>
    </source>
</evidence>
<dbReference type="PANTHER" id="PTHR45947">
    <property type="entry name" value="SULFOQUINOVOSYL TRANSFERASE SQD2"/>
    <property type="match status" value="1"/>
</dbReference>
<reference evidence="3 4" key="1">
    <citation type="journal article" date="2016" name="Nat. Commun.">
        <title>Thousands of microbial genomes shed light on interconnected biogeochemical processes in an aquifer system.</title>
        <authorList>
            <person name="Anantharaman K."/>
            <person name="Brown C.T."/>
            <person name="Hug L.A."/>
            <person name="Sharon I."/>
            <person name="Castelle C.J."/>
            <person name="Probst A.J."/>
            <person name="Thomas B.C."/>
            <person name="Singh A."/>
            <person name="Wilkins M.J."/>
            <person name="Karaoz U."/>
            <person name="Brodie E.L."/>
            <person name="Williams K.H."/>
            <person name="Hubbard S.S."/>
            <person name="Banfield J.F."/>
        </authorList>
    </citation>
    <scope>NUCLEOTIDE SEQUENCE [LARGE SCALE GENOMIC DNA]</scope>
</reference>